<dbReference type="InterPro" id="IPR004515">
    <property type="entry name" value="Phosphoheptose_Isoase"/>
</dbReference>
<evidence type="ECO:0000256" key="7">
    <source>
        <dbReference type="ARBA" id="ARBA00022833"/>
    </source>
</evidence>
<keyword evidence="5 10" id="KW-0963">Cytoplasm</keyword>
<dbReference type="InterPro" id="IPR050099">
    <property type="entry name" value="SIS_GmhA/DiaA_subfam"/>
</dbReference>
<evidence type="ECO:0000259" key="11">
    <source>
        <dbReference type="PROSITE" id="PS51464"/>
    </source>
</evidence>
<dbReference type="PROSITE" id="PS51464">
    <property type="entry name" value="SIS"/>
    <property type="match status" value="1"/>
</dbReference>
<dbReference type="GO" id="GO:0005737">
    <property type="term" value="C:cytoplasm"/>
    <property type="evidence" value="ECO:0007669"/>
    <property type="project" value="UniProtKB-SubCell"/>
</dbReference>
<reference evidence="12" key="2">
    <citation type="submission" date="2021-08" db="EMBL/GenBank/DDBJ databases">
        <authorList>
            <person name="Tani A."/>
            <person name="Ola A."/>
            <person name="Ogura Y."/>
            <person name="Katsura K."/>
            <person name="Hayashi T."/>
        </authorList>
    </citation>
    <scope>NUCLEOTIDE SEQUENCE</scope>
    <source>
        <strain evidence="12">NBRC 103626</strain>
    </source>
</reference>
<comment type="similarity">
    <text evidence="4 10">Belongs to the SIS family. GmhA subfamily.</text>
</comment>
<feature type="binding site" evidence="10">
    <location>
        <position position="59"/>
    </location>
    <ligand>
        <name>Zn(2+)</name>
        <dbReference type="ChEBI" id="CHEBI:29105"/>
    </ligand>
</feature>
<dbReference type="GO" id="GO:1901135">
    <property type="term" value="P:carbohydrate derivative metabolic process"/>
    <property type="evidence" value="ECO:0007669"/>
    <property type="project" value="InterPro"/>
</dbReference>
<dbReference type="PANTHER" id="PTHR30390">
    <property type="entry name" value="SEDOHEPTULOSE 7-PHOSPHATE ISOMERASE / DNAA INITIATOR-ASSOCIATING FACTOR FOR REPLICATION INITIATION"/>
    <property type="match status" value="1"/>
</dbReference>
<feature type="binding site" evidence="10">
    <location>
        <position position="63"/>
    </location>
    <ligand>
        <name>Zn(2+)</name>
        <dbReference type="ChEBI" id="CHEBI:29105"/>
    </ligand>
</feature>
<dbReference type="InterPro" id="IPR046348">
    <property type="entry name" value="SIS_dom_sf"/>
</dbReference>
<feature type="binding site" evidence="10">
    <location>
        <position position="123"/>
    </location>
    <ligand>
        <name>substrate</name>
    </ligand>
</feature>
<dbReference type="EC" id="5.3.1.28" evidence="10"/>
<dbReference type="GO" id="GO:0097367">
    <property type="term" value="F:carbohydrate derivative binding"/>
    <property type="evidence" value="ECO:0007669"/>
    <property type="project" value="InterPro"/>
</dbReference>
<keyword evidence="9 10" id="KW-0119">Carbohydrate metabolism</keyword>
<keyword evidence="7 10" id="KW-0862">Zinc</keyword>
<comment type="function">
    <text evidence="2 10">Catalyzes the isomerization of sedoheptulose 7-phosphate in D-glycero-D-manno-heptose 7-phosphate.</text>
</comment>
<feature type="binding site" evidence="10">
    <location>
        <begin position="92"/>
        <end position="93"/>
    </location>
    <ligand>
        <name>substrate</name>
    </ligand>
</feature>
<dbReference type="InterPro" id="IPR035461">
    <property type="entry name" value="GmhA/DiaA"/>
</dbReference>
<evidence type="ECO:0000256" key="4">
    <source>
        <dbReference type="ARBA" id="ARBA00009894"/>
    </source>
</evidence>
<comment type="subunit">
    <text evidence="10">Homotetramer.</text>
</comment>
<dbReference type="SUPFAM" id="SSF53697">
    <property type="entry name" value="SIS domain"/>
    <property type="match status" value="1"/>
</dbReference>
<evidence type="ECO:0000256" key="5">
    <source>
        <dbReference type="ARBA" id="ARBA00022490"/>
    </source>
</evidence>
<evidence type="ECO:0000256" key="3">
    <source>
        <dbReference type="ARBA" id="ARBA00004496"/>
    </source>
</evidence>
<reference evidence="12" key="1">
    <citation type="journal article" date="2016" name="Front. Microbiol.">
        <title>Genome Sequence of the Piezophilic, Mesophilic Sulfate-Reducing Bacterium Desulfovibrio indicus J2T.</title>
        <authorList>
            <person name="Cao J."/>
            <person name="Maignien L."/>
            <person name="Shao Z."/>
            <person name="Alain K."/>
            <person name="Jebbar M."/>
        </authorList>
    </citation>
    <scope>NUCLEOTIDE SEQUENCE</scope>
    <source>
        <strain evidence="12">NBRC 103626</strain>
    </source>
</reference>
<comment type="subcellular location">
    <subcellularLocation>
        <location evidence="3 10">Cytoplasm</location>
    </subcellularLocation>
</comment>
<accession>A0AA37HJQ1</accession>
<evidence type="ECO:0000313" key="13">
    <source>
        <dbReference type="Proteomes" id="UP001055108"/>
    </source>
</evidence>
<evidence type="ECO:0000256" key="6">
    <source>
        <dbReference type="ARBA" id="ARBA00022723"/>
    </source>
</evidence>
<dbReference type="PANTHER" id="PTHR30390:SF6">
    <property type="entry name" value="DNAA INITIATOR-ASSOCIATING PROTEIN DIAA"/>
    <property type="match status" value="1"/>
</dbReference>
<feature type="binding site" evidence="10">
    <location>
        <position position="63"/>
    </location>
    <ligand>
        <name>substrate</name>
    </ligand>
</feature>
<evidence type="ECO:0000256" key="10">
    <source>
        <dbReference type="HAMAP-Rule" id="MF_00067"/>
    </source>
</evidence>
<comment type="catalytic activity">
    <reaction evidence="1 10">
        <text>2 D-sedoheptulose 7-phosphate = D-glycero-alpha-D-manno-heptose 7-phosphate + D-glycero-beta-D-manno-heptose 7-phosphate</text>
        <dbReference type="Rhea" id="RHEA:27489"/>
        <dbReference type="ChEBI" id="CHEBI:57483"/>
        <dbReference type="ChEBI" id="CHEBI:60203"/>
        <dbReference type="ChEBI" id="CHEBI:60204"/>
        <dbReference type="EC" id="5.3.1.28"/>
    </reaction>
</comment>
<organism evidence="12 13">
    <name type="scientific">Methylobacterium gregans</name>
    <dbReference type="NCBI Taxonomy" id="374424"/>
    <lineage>
        <taxon>Bacteria</taxon>
        <taxon>Pseudomonadati</taxon>
        <taxon>Pseudomonadota</taxon>
        <taxon>Alphaproteobacteria</taxon>
        <taxon>Hyphomicrobiales</taxon>
        <taxon>Methylobacteriaceae</taxon>
        <taxon>Methylobacterium</taxon>
    </lineage>
</organism>
<dbReference type="Gene3D" id="3.40.50.10490">
    <property type="entry name" value="Glucose-6-phosphate isomerase like protein, domain 1"/>
    <property type="match status" value="1"/>
</dbReference>
<gene>
    <name evidence="10 12" type="primary">gmhA</name>
    <name evidence="12" type="ORF">NBEOAGPD_0261</name>
</gene>
<dbReference type="Proteomes" id="UP001055108">
    <property type="component" value="Unassembled WGS sequence"/>
</dbReference>
<sequence>MTDFTDYLVRSRDVLQAAIDCPDLLDAAASAAERIGAALAAGGKLLVFGNGGSAGDAQHIAGEFVSRFNYDRAPLAALALTTDTSVLTAIGNDYGYERVFERQVLALGHAGDVCLALSTSGTSPNVLRAMHAAQDMGLATIGLTGRSGGLMAPFADVLLRVPSDATPLIQQVHMALAHAICGRVEARLCPNLAERFAQQDGPRDAARNRAA</sequence>
<comment type="cofactor">
    <cofactor evidence="10">
        <name>Zn(2+)</name>
        <dbReference type="ChEBI" id="CHEBI:29105"/>
    </cofactor>
    <text evidence="10">Binds 1 zinc ion per subunit.</text>
</comment>
<feature type="binding site" evidence="10">
    <location>
        <position position="170"/>
    </location>
    <ligand>
        <name>Zn(2+)</name>
        <dbReference type="ChEBI" id="CHEBI:29105"/>
    </ligand>
</feature>
<dbReference type="HAMAP" id="MF_00067">
    <property type="entry name" value="GmhA"/>
    <property type="match status" value="1"/>
</dbReference>
<protein>
    <recommendedName>
        <fullName evidence="10">Phosphoheptose isomerase</fullName>
        <ecNumber evidence="10">5.3.1.28</ecNumber>
    </recommendedName>
    <alternativeName>
        <fullName evidence="10">Sedoheptulose 7-phosphate isomerase</fullName>
    </alternativeName>
</protein>
<feature type="binding site" evidence="10">
    <location>
        <begin position="50"/>
        <end position="52"/>
    </location>
    <ligand>
        <name>substrate</name>
    </ligand>
</feature>
<comment type="miscellaneous">
    <text evidence="10">The reaction produces a racemic mixture of D-glycero-alpha-D-manno-heptose 7-phosphate and D-glycero-beta-D-manno-heptose 7-phosphate.</text>
</comment>
<evidence type="ECO:0000256" key="8">
    <source>
        <dbReference type="ARBA" id="ARBA00023235"/>
    </source>
</evidence>
<feature type="domain" description="SIS" evidence="11">
    <location>
        <begin position="35"/>
        <end position="186"/>
    </location>
</feature>
<dbReference type="GO" id="GO:0008270">
    <property type="term" value="F:zinc ion binding"/>
    <property type="evidence" value="ECO:0007669"/>
    <property type="project" value="UniProtKB-UniRule"/>
</dbReference>
<feature type="binding site" evidence="10">
    <location>
        <begin position="118"/>
        <end position="120"/>
    </location>
    <ligand>
        <name>substrate</name>
    </ligand>
</feature>
<feature type="binding site" evidence="10">
    <location>
        <position position="178"/>
    </location>
    <ligand>
        <name>Zn(2+)</name>
        <dbReference type="ChEBI" id="CHEBI:29105"/>
    </ligand>
</feature>
<evidence type="ECO:0000256" key="9">
    <source>
        <dbReference type="ARBA" id="ARBA00023277"/>
    </source>
</evidence>
<feature type="binding site" evidence="10">
    <location>
        <position position="170"/>
    </location>
    <ligand>
        <name>substrate</name>
    </ligand>
</feature>
<keyword evidence="8 10" id="KW-0413">Isomerase</keyword>
<dbReference type="InterPro" id="IPR001347">
    <property type="entry name" value="SIS_dom"/>
</dbReference>
<dbReference type="RefSeq" id="WP_238300667.1">
    <property type="nucleotide sequence ID" value="NZ_BPQM01000005.1"/>
</dbReference>
<name>A0AA37HJQ1_9HYPH</name>
<dbReference type="EMBL" id="BPQM01000005">
    <property type="protein sequence ID" value="GJD77059.1"/>
    <property type="molecule type" value="Genomic_DNA"/>
</dbReference>
<dbReference type="CDD" id="cd05006">
    <property type="entry name" value="SIS_GmhA"/>
    <property type="match status" value="1"/>
</dbReference>
<evidence type="ECO:0000256" key="2">
    <source>
        <dbReference type="ARBA" id="ARBA00003172"/>
    </source>
</evidence>
<evidence type="ECO:0000313" key="12">
    <source>
        <dbReference type="EMBL" id="GJD77059.1"/>
    </source>
</evidence>
<dbReference type="Pfam" id="PF13580">
    <property type="entry name" value="SIS_2"/>
    <property type="match status" value="1"/>
</dbReference>
<comment type="pathway">
    <text evidence="10">Carbohydrate biosynthesis; D-glycero-D-manno-heptose 7-phosphate biosynthesis; D-glycero-alpha-D-manno-heptose 7-phosphate and D-glycero-beta-D-manno-heptose 7-phosphate from sedoheptulose 7-phosphate: step 1/1.</text>
</comment>
<keyword evidence="6 10" id="KW-0479">Metal-binding</keyword>
<comment type="caution">
    <text evidence="12">The sequence shown here is derived from an EMBL/GenBank/DDBJ whole genome shotgun (WGS) entry which is preliminary data.</text>
</comment>
<dbReference type="GO" id="GO:0005975">
    <property type="term" value="P:carbohydrate metabolic process"/>
    <property type="evidence" value="ECO:0007669"/>
    <property type="project" value="UniProtKB-UniRule"/>
</dbReference>
<keyword evidence="13" id="KW-1185">Reference proteome</keyword>
<dbReference type="GO" id="GO:0008968">
    <property type="term" value="F:D-sedoheptulose 7-phosphate isomerase activity"/>
    <property type="evidence" value="ECO:0007669"/>
    <property type="project" value="UniProtKB-UniRule"/>
</dbReference>
<evidence type="ECO:0000256" key="1">
    <source>
        <dbReference type="ARBA" id="ARBA00000348"/>
    </source>
</evidence>
<dbReference type="AlphaFoldDB" id="A0AA37HJQ1"/>
<proteinExistence type="inferred from homology"/>